<evidence type="ECO:0000313" key="7">
    <source>
        <dbReference type="EMBL" id="MBP2409917.1"/>
    </source>
</evidence>
<dbReference type="InterPro" id="IPR001173">
    <property type="entry name" value="Glyco_trans_2-like"/>
</dbReference>
<organism evidence="7 8">
    <name type="scientific">Brachybacterium fresconis</name>
    <dbReference type="NCBI Taxonomy" id="173363"/>
    <lineage>
        <taxon>Bacteria</taxon>
        <taxon>Bacillati</taxon>
        <taxon>Actinomycetota</taxon>
        <taxon>Actinomycetes</taxon>
        <taxon>Micrococcales</taxon>
        <taxon>Dermabacteraceae</taxon>
        <taxon>Brachybacterium</taxon>
    </lineage>
</organism>
<dbReference type="PANTHER" id="PTHR43179:SF12">
    <property type="entry name" value="GALACTOFURANOSYLTRANSFERASE GLFT2"/>
    <property type="match status" value="1"/>
</dbReference>
<evidence type="ECO:0000256" key="4">
    <source>
        <dbReference type="ARBA" id="ARBA00022679"/>
    </source>
</evidence>
<evidence type="ECO:0000256" key="1">
    <source>
        <dbReference type="ARBA" id="ARBA00004776"/>
    </source>
</evidence>
<evidence type="ECO:0000259" key="6">
    <source>
        <dbReference type="Pfam" id="PF00535"/>
    </source>
</evidence>
<proteinExistence type="inferred from homology"/>
<dbReference type="RefSeq" id="WP_209892674.1">
    <property type="nucleotide sequence ID" value="NZ_BAAAJV010000051.1"/>
</dbReference>
<comment type="similarity">
    <text evidence="2">Belongs to the glycosyltransferase 2 family.</text>
</comment>
<comment type="pathway">
    <text evidence="1">Cell wall biogenesis; cell wall polysaccharide biosynthesis.</text>
</comment>
<evidence type="ECO:0000256" key="2">
    <source>
        <dbReference type="ARBA" id="ARBA00006739"/>
    </source>
</evidence>
<protein>
    <submittedName>
        <fullName evidence="7">Glycosyltransferase involved in cell wall biosynthesis</fullName>
    </submittedName>
</protein>
<sequence>MMRSPTSVVVGMATFRRPELLAALLPEVLAQIEQAGVATELPSQYRVVVVDNDPEESARDTAESVGDPRIRYAPEPRPGISSARNRLLDEARDADVLVLLDDDETPHPGWLVHLLSTYVEHDADAVSGPVHAVFEGGEDPWVAAGEYYLGQRREGVTTGTVLRRAATNNLLLDMERVRELGLRFDERFGLTGGEDSLFTGQLTAAGGRIVYCAEAVVDDLVPRARNTRSFNLARRRAQAATHVRVEQNLATSRRARATNGARWVVIGAGQLLKGSALAVVGRVTGDLRRRAQGESRVASGLGALGGCLGIVSSPYARAARARRR</sequence>
<evidence type="ECO:0000256" key="3">
    <source>
        <dbReference type="ARBA" id="ARBA00022676"/>
    </source>
</evidence>
<dbReference type="InterPro" id="IPR029044">
    <property type="entry name" value="Nucleotide-diphossugar_trans"/>
</dbReference>
<feature type="domain" description="Glycosyltransferase 2-like" evidence="6">
    <location>
        <begin position="10"/>
        <end position="145"/>
    </location>
</feature>
<reference evidence="7 8" key="1">
    <citation type="submission" date="2021-03" db="EMBL/GenBank/DDBJ databases">
        <title>Sequencing the genomes of 1000 actinobacteria strains.</title>
        <authorList>
            <person name="Klenk H.-P."/>
        </authorList>
    </citation>
    <scope>NUCLEOTIDE SEQUENCE [LARGE SCALE GENOMIC DNA]</scope>
    <source>
        <strain evidence="7 8">DSM 14564</strain>
    </source>
</reference>
<gene>
    <name evidence="7" type="ORF">JOF44_002820</name>
</gene>
<accession>A0ABS4YND7</accession>
<dbReference type="Proteomes" id="UP000698222">
    <property type="component" value="Unassembled WGS sequence"/>
</dbReference>
<feature type="compositionally biased region" description="Basic and acidic residues" evidence="5">
    <location>
        <begin position="56"/>
        <end position="74"/>
    </location>
</feature>
<feature type="region of interest" description="Disordered" evidence="5">
    <location>
        <begin position="52"/>
        <end position="78"/>
    </location>
</feature>
<dbReference type="PANTHER" id="PTHR43179">
    <property type="entry name" value="RHAMNOSYLTRANSFERASE WBBL"/>
    <property type="match status" value="1"/>
</dbReference>
<dbReference type="SUPFAM" id="SSF53448">
    <property type="entry name" value="Nucleotide-diphospho-sugar transferases"/>
    <property type="match status" value="1"/>
</dbReference>
<keyword evidence="8" id="KW-1185">Reference proteome</keyword>
<evidence type="ECO:0000313" key="8">
    <source>
        <dbReference type="Proteomes" id="UP000698222"/>
    </source>
</evidence>
<dbReference type="Pfam" id="PF00535">
    <property type="entry name" value="Glycos_transf_2"/>
    <property type="match status" value="1"/>
</dbReference>
<name>A0ABS4YND7_9MICO</name>
<keyword evidence="4" id="KW-0808">Transferase</keyword>
<dbReference type="EMBL" id="JAGIOC010000001">
    <property type="protein sequence ID" value="MBP2409917.1"/>
    <property type="molecule type" value="Genomic_DNA"/>
</dbReference>
<comment type="caution">
    <text evidence="7">The sequence shown here is derived from an EMBL/GenBank/DDBJ whole genome shotgun (WGS) entry which is preliminary data.</text>
</comment>
<keyword evidence="3" id="KW-0328">Glycosyltransferase</keyword>
<dbReference type="Gene3D" id="3.90.550.10">
    <property type="entry name" value="Spore Coat Polysaccharide Biosynthesis Protein SpsA, Chain A"/>
    <property type="match status" value="1"/>
</dbReference>
<evidence type="ECO:0000256" key="5">
    <source>
        <dbReference type="SAM" id="MobiDB-lite"/>
    </source>
</evidence>